<evidence type="ECO:0000256" key="1">
    <source>
        <dbReference type="ARBA" id="ARBA00004430"/>
    </source>
</evidence>
<proteinExistence type="predicted"/>
<gene>
    <name evidence="2" type="ORF">DUNSADRAFT_12861</name>
</gene>
<sequence>MPDVKARLSSVETLGLESCALDNVDATLLSSLFPKLGTLTIGNCSHSYPFFELLASKISLKRLSIFRYNPFVAQDIIDVCSLACLRDLKELNLEGKFEPSNLPCLLPSLPLHRLTLDSHVLLHIGMQYASRTLQTIVIDSLSLQSPTLEPSDFPCLSVFDFRGINFSAGVQSWADDQEIVGKFRQLVSWVSKLPCPVAQRADRLILEGNTKMSTQLCTSLLSTLAPLQSFLSSFPDIEIFGWCFDDEGLLALCELTGGGFEGFKDSDAETCVEFYYVYFSNNTGLVQMLSALPFMDVLKMHDVIQVPKDALAALLAAQRASRPFCLKVHVDEEFPDYTDIDAMRNLSEQWQGIAANISGPQYAELELQWNHID</sequence>
<protein>
    <submittedName>
        <fullName evidence="2">Uncharacterized protein</fullName>
    </submittedName>
</protein>
<accession>A0ABQ7H9R7</accession>
<comment type="caution">
    <text evidence="2">The sequence shown here is derived from an EMBL/GenBank/DDBJ whole genome shotgun (WGS) entry which is preliminary data.</text>
</comment>
<organism evidence="2 3">
    <name type="scientific">Dunaliella salina</name>
    <name type="common">Green alga</name>
    <name type="synonym">Protococcus salinus</name>
    <dbReference type="NCBI Taxonomy" id="3046"/>
    <lineage>
        <taxon>Eukaryota</taxon>
        <taxon>Viridiplantae</taxon>
        <taxon>Chlorophyta</taxon>
        <taxon>core chlorophytes</taxon>
        <taxon>Chlorophyceae</taxon>
        <taxon>CS clade</taxon>
        <taxon>Chlamydomonadales</taxon>
        <taxon>Dunaliellaceae</taxon>
        <taxon>Dunaliella</taxon>
    </lineage>
</organism>
<dbReference type="Gene3D" id="3.80.10.10">
    <property type="entry name" value="Ribonuclease Inhibitor"/>
    <property type="match status" value="1"/>
</dbReference>
<dbReference type="InterPro" id="IPR032675">
    <property type="entry name" value="LRR_dom_sf"/>
</dbReference>
<keyword evidence="3" id="KW-1185">Reference proteome</keyword>
<dbReference type="SUPFAM" id="SSF52047">
    <property type="entry name" value="RNI-like"/>
    <property type="match status" value="1"/>
</dbReference>
<dbReference type="Proteomes" id="UP000815325">
    <property type="component" value="Unassembled WGS sequence"/>
</dbReference>
<name>A0ABQ7H9R7_DUNSA</name>
<evidence type="ECO:0000313" key="2">
    <source>
        <dbReference type="EMBL" id="KAF5843599.1"/>
    </source>
</evidence>
<dbReference type="EMBL" id="MU069440">
    <property type="protein sequence ID" value="KAF5843599.1"/>
    <property type="molecule type" value="Genomic_DNA"/>
</dbReference>
<evidence type="ECO:0000313" key="3">
    <source>
        <dbReference type="Proteomes" id="UP000815325"/>
    </source>
</evidence>
<reference evidence="2" key="1">
    <citation type="submission" date="2017-08" db="EMBL/GenBank/DDBJ databases">
        <authorList>
            <person name="Polle J.E."/>
            <person name="Barry K."/>
            <person name="Cushman J."/>
            <person name="Schmutz J."/>
            <person name="Tran D."/>
            <person name="Hathwaick L.T."/>
            <person name="Yim W.C."/>
            <person name="Jenkins J."/>
            <person name="Mckie-Krisberg Z.M."/>
            <person name="Prochnik S."/>
            <person name="Lindquist E."/>
            <person name="Dockter R.B."/>
            <person name="Adam C."/>
            <person name="Molina H."/>
            <person name="Bunkerborg J."/>
            <person name="Jin E."/>
            <person name="Buchheim M."/>
            <person name="Magnuson J."/>
        </authorList>
    </citation>
    <scope>NUCLEOTIDE SEQUENCE</scope>
    <source>
        <strain evidence="2">CCAP 19/18</strain>
    </source>
</reference>
<comment type="subcellular location">
    <subcellularLocation>
        <location evidence="1">Cytoplasm</location>
        <location evidence="1">Cytoskeleton</location>
        <location evidence="1">Cilium axoneme</location>
    </subcellularLocation>
</comment>